<gene>
    <name evidence="2" type="ORF">RF819_19435</name>
</gene>
<evidence type="ECO:0000313" key="2">
    <source>
        <dbReference type="EMBL" id="OOV08576.1"/>
    </source>
</evidence>
<organism evidence="2 3">
    <name type="scientific">Rhodoferax fermentans</name>
    <dbReference type="NCBI Taxonomy" id="28066"/>
    <lineage>
        <taxon>Bacteria</taxon>
        <taxon>Pseudomonadati</taxon>
        <taxon>Pseudomonadota</taxon>
        <taxon>Betaproteobacteria</taxon>
        <taxon>Burkholderiales</taxon>
        <taxon>Comamonadaceae</taxon>
        <taxon>Rhodoferax</taxon>
    </lineage>
</organism>
<accession>A0A1T1AWT4</accession>
<reference evidence="2 3" key="1">
    <citation type="submission" date="2017-01" db="EMBL/GenBank/DDBJ databases">
        <title>Genome sequencing of Rhodoferax fermentans JCM 7819.</title>
        <authorList>
            <person name="Kim Y.J."/>
            <person name="Farh M.E.-A."/>
            <person name="Yang D.-C."/>
        </authorList>
    </citation>
    <scope>NUCLEOTIDE SEQUENCE [LARGE SCALE GENOMIC DNA]</scope>
    <source>
        <strain evidence="2 3">JCM 7819</strain>
    </source>
</reference>
<keyword evidence="1" id="KW-0812">Transmembrane</keyword>
<evidence type="ECO:0000256" key="1">
    <source>
        <dbReference type="SAM" id="Phobius"/>
    </source>
</evidence>
<proteinExistence type="predicted"/>
<protein>
    <submittedName>
        <fullName evidence="2">Uncharacterized protein</fullName>
    </submittedName>
</protein>
<dbReference type="EMBL" id="MTJN01000002">
    <property type="protein sequence ID" value="OOV08576.1"/>
    <property type="molecule type" value="Genomic_DNA"/>
</dbReference>
<evidence type="ECO:0000313" key="3">
    <source>
        <dbReference type="Proteomes" id="UP000190750"/>
    </source>
</evidence>
<keyword evidence="3" id="KW-1185">Reference proteome</keyword>
<sequence length="65" mass="6995">MFHVPGQLGITLGDVVLEFFLLWVAAVVDVQQFAARARRLAVACATFIDIFGSSPSTVSAGSYNY</sequence>
<feature type="transmembrane region" description="Helical" evidence="1">
    <location>
        <begin position="6"/>
        <end position="28"/>
    </location>
</feature>
<comment type="caution">
    <text evidence="2">The sequence shown here is derived from an EMBL/GenBank/DDBJ whole genome shotgun (WGS) entry which is preliminary data.</text>
</comment>
<name>A0A1T1AWT4_RHOFE</name>
<feature type="transmembrane region" description="Helical" evidence="1">
    <location>
        <begin position="40"/>
        <end position="63"/>
    </location>
</feature>
<dbReference type="AlphaFoldDB" id="A0A1T1AWT4"/>
<keyword evidence="1" id="KW-0472">Membrane</keyword>
<keyword evidence="1" id="KW-1133">Transmembrane helix</keyword>
<dbReference type="Proteomes" id="UP000190750">
    <property type="component" value="Unassembled WGS sequence"/>
</dbReference>